<feature type="compositionally biased region" description="Low complexity" evidence="1">
    <location>
        <begin position="454"/>
        <end position="467"/>
    </location>
</feature>
<evidence type="ECO:0000259" key="2">
    <source>
        <dbReference type="Pfam" id="PF05183"/>
    </source>
</evidence>
<feature type="compositionally biased region" description="Basic and acidic residues" evidence="1">
    <location>
        <begin position="666"/>
        <end position="682"/>
    </location>
</feature>
<feature type="region of interest" description="Disordered" evidence="1">
    <location>
        <begin position="411"/>
        <end position="467"/>
    </location>
</feature>
<feature type="region of interest" description="Disordered" evidence="1">
    <location>
        <begin position="141"/>
        <end position="161"/>
    </location>
</feature>
<dbReference type="OrthoDB" id="10055769at2759"/>
<feature type="compositionally biased region" description="Polar residues" evidence="1">
    <location>
        <begin position="378"/>
        <end position="387"/>
    </location>
</feature>
<feature type="region of interest" description="Disordered" evidence="1">
    <location>
        <begin position="494"/>
        <end position="601"/>
    </location>
</feature>
<sequence>MTPPSAQLAPATTPSGPSAAARVDPQEELNNAELSRILLKLNKAYGFHTHSKQPRPKGSGARSGGPVISPWIRKLDALLGFSSKEVDDSFIQLNQAVKKRGMPRDRKPSPDVRVELEKAYEAILDEKLAEFQDRDESVVGLFGIGSGDHPKEEPNTWRSDERYEAQKVAQDLATLNLGPSRSGEDIVFKGRGKNRCGNVISMESLAPSGGRTDLKAVQSTPHQGPSQRQRRRKDLSLTEVLPGEGQRSSERPRNRDNRHGLEKLEKRHRSEQAQHGYGMEAEDGQEAWRRGWERSEREDHLRLQTRKEKRDRRSSRTRAPLFPPLSREDLGDPYQEVREQSRRRRGRQPEGPPPTAQGPTRPVVVYEDDGTEPDSDGTFYSASSSVAESKGKGKAAFTEPEGDYAISNFRVSSSKGHDQRPILLGQGQGKDIRVPVKPVRRSGSGSYGEPFQRSFGSVGSSSAPSSFASSVFTRSITAGGFSSPKNGTFATEITEYDSFHDGKPKPVSYYSDTDRYDSQGQETDNATDVDEPEEEEGAGSYPREKSIRRPQAPPPRRKQKSTAPREAEGFQRTPLSPVPQSVVASETSEREERERAELVGFFDEKPLGPELLQAAVETGDVHWDFAAQQEAEQSPDGMSDRGGSWVGAPPPVVPSAPQRSSPGLSEEGREEGKVDEEGRGEISDEEDLEFGVGADFEAEMLSLLPPEPEALGKGRATPPMKDVEHPLHTLPYQVQYEATRVALSGGIFPTNEDVCDSLYRYCDDLFEAKTYSEVLGVMRRYYPGAAMLEKSSESTWRDYKGRVGWTDKLYMAGRVSLKDTRAQKLEDIAFDIQLSPLGRSTGNRFFNRFGSDRFLTLRLPDMTGRGQNGSTPGLMVARRVEDWLVSEEVELVNRKWRCFYAKEGKSKKRSLEDEKKMITETYIQVVLFATSGVGIGDDKDEMTRLGFRGLDRKIRQEMSVEDLLKWHIPLEGNEHVTIPKFWSRISLGFSTAVPSFRFEPSQVEKVPDIKSAKGEIMNDGCSVVSPKVMQEIRRILDLHETPTAVQARLGGAKGVWMVDPSTDWNSDEVSIKVTESQLKYNGYADDQDWARMTLDILHISHEPRAATINIQLIPILENRGVPFQALKELTEEHLEEDLDELFRVIDKPVELRKWIYDRGSVGKERILYKGIQTTGSMPSTKHEMAILLLESGFLVRSCKVLMDHVRVMMDRYCEDLKDKLHIRVPNSTVLLCVADPTGTLREGEVSLRFSNGFLDPKTLRRSQVITGDILVARNPAHIPSDIQKVKAVDIQPYHSLALRELQDVIVFSIQGDQSLASLLSGGDYDGDKPWVCWEERLVKPFTNSPTTYDEVDAMVAPWFNKSGERVSGLDPSQPGFYERFLRIGLRSSFQDSFLGQCTSIWEKRCYEKNDIADPEALKLAKLCSLLVDAPKQGMSLRPEMRDDIRKKFGGAPTPAYKEKGSGVRAGGNHIIDRLLKIADTKVNEKQQAFHDDIGKSEGQRDGDIVELFVREHELAQKDETSALWITLRHLTKELTLLKQDWADWIRSKRGGPDEFRAGVPNFHQRYRDIIPPAEQARDPVVAKWIREGGASFTPWAILRASAAYCIWGGNQGLVWYMAGFEICWIKCQKVSMRDSESGPRTMLDEMYAPLVTSKNFVSAMREKVDGDVEVVDVEDEGGI</sequence>
<dbReference type="STRING" id="42251.A0A2T6ZCJ3"/>
<reference evidence="3 4" key="1">
    <citation type="submission" date="2017-04" db="EMBL/GenBank/DDBJ databases">
        <title>Draft genome sequence of Tuber borchii Vittad., a whitish edible truffle.</title>
        <authorList>
            <consortium name="DOE Joint Genome Institute"/>
            <person name="Murat C."/>
            <person name="Kuo A."/>
            <person name="Barry K.W."/>
            <person name="Clum A."/>
            <person name="Dockter R.B."/>
            <person name="Fauchery L."/>
            <person name="Iotti M."/>
            <person name="Kohler A."/>
            <person name="Labutti K."/>
            <person name="Lindquist E.A."/>
            <person name="Lipzen A."/>
            <person name="Ohm R.A."/>
            <person name="Wang M."/>
            <person name="Grigoriev I.V."/>
            <person name="Zambonelli A."/>
            <person name="Martin F.M."/>
        </authorList>
    </citation>
    <scope>NUCLEOTIDE SEQUENCE [LARGE SCALE GENOMIC DNA]</scope>
    <source>
        <strain evidence="3 4">Tbo3840</strain>
    </source>
</reference>
<feature type="region of interest" description="Disordered" evidence="1">
    <location>
        <begin position="630"/>
        <end position="689"/>
    </location>
</feature>
<feature type="compositionally biased region" description="Basic and acidic residues" evidence="1">
    <location>
        <begin position="326"/>
        <end position="340"/>
    </location>
</feature>
<gene>
    <name evidence="3" type="ORF">B9Z19DRAFT_1135636</name>
</gene>
<feature type="domain" description="RDRP core" evidence="2">
    <location>
        <begin position="832"/>
        <end position="1474"/>
    </location>
</feature>
<dbReference type="EMBL" id="NESQ01000401">
    <property type="protein sequence ID" value="PUU73210.1"/>
    <property type="molecule type" value="Genomic_DNA"/>
</dbReference>
<evidence type="ECO:0000256" key="1">
    <source>
        <dbReference type="SAM" id="MobiDB-lite"/>
    </source>
</evidence>
<feature type="compositionally biased region" description="Acidic residues" evidence="1">
    <location>
        <begin position="366"/>
        <end position="375"/>
    </location>
</feature>
<proteinExistence type="predicted"/>
<dbReference type="GO" id="GO:0031380">
    <property type="term" value="C:nuclear RNA-directed RNA polymerase complex"/>
    <property type="evidence" value="ECO:0007669"/>
    <property type="project" value="TreeGrafter"/>
</dbReference>
<dbReference type="PANTHER" id="PTHR23079">
    <property type="entry name" value="RNA-DEPENDENT RNA POLYMERASE"/>
    <property type="match status" value="1"/>
</dbReference>
<dbReference type="Proteomes" id="UP000244722">
    <property type="component" value="Unassembled WGS sequence"/>
</dbReference>
<comment type="caution">
    <text evidence="3">The sequence shown here is derived from an EMBL/GenBank/DDBJ whole genome shotgun (WGS) entry which is preliminary data.</text>
</comment>
<dbReference type="Pfam" id="PF05183">
    <property type="entry name" value="RdRP"/>
    <property type="match status" value="1"/>
</dbReference>
<dbReference type="GO" id="GO:0003968">
    <property type="term" value="F:RNA-directed RNA polymerase activity"/>
    <property type="evidence" value="ECO:0007669"/>
    <property type="project" value="UniProtKB-KW"/>
</dbReference>
<protein>
    <submittedName>
        <fullName evidence="3">RNA dependent RNA polymerase-domain-containing protein</fullName>
    </submittedName>
</protein>
<feature type="compositionally biased region" description="Polar residues" evidence="1">
    <location>
        <begin position="217"/>
        <end position="227"/>
    </location>
</feature>
<feature type="compositionally biased region" description="Low complexity" evidence="1">
    <location>
        <begin position="9"/>
        <end position="21"/>
    </location>
</feature>
<dbReference type="GO" id="GO:0003723">
    <property type="term" value="F:RNA binding"/>
    <property type="evidence" value="ECO:0007669"/>
    <property type="project" value="UniProtKB-KW"/>
</dbReference>
<evidence type="ECO:0000313" key="4">
    <source>
        <dbReference type="Proteomes" id="UP000244722"/>
    </source>
</evidence>
<feature type="compositionally biased region" description="Basic and acidic residues" evidence="1">
    <location>
        <begin position="148"/>
        <end position="161"/>
    </location>
</feature>
<dbReference type="InterPro" id="IPR057596">
    <property type="entry name" value="RDRP_core"/>
</dbReference>
<accession>A0A2T6ZCJ3</accession>
<name>A0A2T6ZCJ3_TUBBO</name>
<dbReference type="InterPro" id="IPR007855">
    <property type="entry name" value="RDRP"/>
</dbReference>
<feature type="compositionally biased region" description="Acidic residues" evidence="1">
    <location>
        <begin position="525"/>
        <end position="537"/>
    </location>
</feature>
<dbReference type="GO" id="GO:0030422">
    <property type="term" value="P:siRNA processing"/>
    <property type="evidence" value="ECO:0007669"/>
    <property type="project" value="TreeGrafter"/>
</dbReference>
<dbReference type="PANTHER" id="PTHR23079:SF14">
    <property type="entry name" value="RNA-DEPENDENT RNA POLYMERASE"/>
    <property type="match status" value="1"/>
</dbReference>
<keyword evidence="4" id="KW-1185">Reference proteome</keyword>
<feature type="region of interest" description="Disordered" evidence="1">
    <location>
        <begin position="176"/>
        <end position="397"/>
    </location>
</feature>
<feature type="compositionally biased region" description="Basic and acidic residues" evidence="1">
    <location>
        <begin position="247"/>
        <end position="272"/>
    </location>
</feature>
<organism evidence="3 4">
    <name type="scientific">Tuber borchii</name>
    <name type="common">White truffle</name>
    <dbReference type="NCBI Taxonomy" id="42251"/>
    <lineage>
        <taxon>Eukaryota</taxon>
        <taxon>Fungi</taxon>
        <taxon>Dikarya</taxon>
        <taxon>Ascomycota</taxon>
        <taxon>Pezizomycotina</taxon>
        <taxon>Pezizomycetes</taxon>
        <taxon>Pezizales</taxon>
        <taxon>Tuberaceae</taxon>
        <taxon>Tuber</taxon>
    </lineage>
</organism>
<evidence type="ECO:0000313" key="3">
    <source>
        <dbReference type="EMBL" id="PUU73210.1"/>
    </source>
</evidence>
<feature type="region of interest" description="Disordered" evidence="1">
    <location>
        <begin position="1"/>
        <end position="27"/>
    </location>
</feature>
<feature type="compositionally biased region" description="Basic and acidic residues" evidence="1">
    <location>
        <begin position="587"/>
        <end position="601"/>
    </location>
</feature>
<feature type="compositionally biased region" description="Basic and acidic residues" evidence="1">
    <location>
        <begin position="286"/>
        <end position="308"/>
    </location>
</feature>